<dbReference type="EMBL" id="UAWC01000010">
    <property type="protein sequence ID" value="SQB34472.1"/>
    <property type="molecule type" value="Genomic_DNA"/>
</dbReference>
<keyword evidence="1" id="KW-0233">DNA recombination</keyword>
<evidence type="ECO:0000313" key="3">
    <source>
        <dbReference type="EMBL" id="SQB34464.1"/>
    </source>
</evidence>
<dbReference type="AlphaFoldDB" id="A0A2X2VU02"/>
<dbReference type="Proteomes" id="UP000250223">
    <property type="component" value="Unassembled WGS sequence"/>
</dbReference>
<dbReference type="RefSeq" id="WP_096636463.1">
    <property type="nucleotide sequence ID" value="NZ_OAOH01000017.1"/>
</dbReference>
<dbReference type="CDD" id="cd01192">
    <property type="entry name" value="INT_C_like_3"/>
    <property type="match status" value="1"/>
</dbReference>
<evidence type="ECO:0000313" key="4">
    <source>
        <dbReference type="EMBL" id="SQB34472.1"/>
    </source>
</evidence>
<proteinExistence type="predicted"/>
<dbReference type="PROSITE" id="PS51898">
    <property type="entry name" value="TYR_RECOMBINASE"/>
    <property type="match status" value="1"/>
</dbReference>
<dbReference type="PANTHER" id="PTHR30349:SF82">
    <property type="entry name" value="INTEGRASE_RECOMBINASE YOEC-RELATED"/>
    <property type="match status" value="1"/>
</dbReference>
<evidence type="ECO:0000256" key="1">
    <source>
        <dbReference type="ARBA" id="ARBA00023172"/>
    </source>
</evidence>
<gene>
    <name evidence="3" type="ORF">NCTC13028_01376</name>
    <name evidence="4" type="ORF">NCTC13028_01384</name>
</gene>
<dbReference type="InterPro" id="IPR002104">
    <property type="entry name" value="Integrase_catalytic"/>
</dbReference>
<evidence type="ECO:0000259" key="2">
    <source>
        <dbReference type="PROSITE" id="PS51898"/>
    </source>
</evidence>
<dbReference type="GO" id="GO:0006310">
    <property type="term" value="P:DNA recombination"/>
    <property type="evidence" value="ECO:0007669"/>
    <property type="project" value="UniProtKB-KW"/>
</dbReference>
<dbReference type="InterPro" id="IPR013762">
    <property type="entry name" value="Integrase-like_cat_sf"/>
</dbReference>
<dbReference type="Pfam" id="PF00589">
    <property type="entry name" value="Phage_integrase"/>
    <property type="match status" value="1"/>
</dbReference>
<dbReference type="SUPFAM" id="SSF56349">
    <property type="entry name" value="DNA breaking-rejoining enzymes"/>
    <property type="match status" value="1"/>
</dbReference>
<feature type="domain" description="Tyr recombinase" evidence="2">
    <location>
        <begin position="8"/>
        <end position="177"/>
    </location>
</feature>
<dbReference type="GO" id="GO:0003677">
    <property type="term" value="F:DNA binding"/>
    <property type="evidence" value="ECO:0007669"/>
    <property type="project" value="InterPro"/>
</dbReference>
<dbReference type="GO" id="GO:0015074">
    <property type="term" value="P:DNA integration"/>
    <property type="evidence" value="ECO:0007669"/>
    <property type="project" value="InterPro"/>
</dbReference>
<dbReference type="Gene3D" id="1.10.443.10">
    <property type="entry name" value="Intergrase catalytic core"/>
    <property type="match status" value="1"/>
</dbReference>
<name>A0A2X2VU02_CLOCO</name>
<reference evidence="4 5" key="1">
    <citation type="submission" date="2018-06" db="EMBL/GenBank/DDBJ databases">
        <authorList>
            <consortium name="Pathogen Informatics"/>
            <person name="Doyle S."/>
        </authorList>
    </citation>
    <scope>NUCLEOTIDE SEQUENCE [LARGE SCALE GENOMIC DNA]</scope>
    <source>
        <strain evidence="4 5">NCTC13028</strain>
    </source>
</reference>
<dbReference type="EMBL" id="UAWC01000010">
    <property type="protein sequence ID" value="SQB34464.1"/>
    <property type="molecule type" value="Genomic_DNA"/>
</dbReference>
<evidence type="ECO:0000313" key="5">
    <source>
        <dbReference type="Proteomes" id="UP000250223"/>
    </source>
</evidence>
<dbReference type="PANTHER" id="PTHR30349">
    <property type="entry name" value="PHAGE INTEGRASE-RELATED"/>
    <property type="match status" value="1"/>
</dbReference>
<protein>
    <submittedName>
        <fullName evidence="4">Site-specific recombinase</fullName>
    </submittedName>
</protein>
<accession>A0A2X2VU02</accession>
<organism evidence="4 5">
    <name type="scientific">Clostridium cochlearium</name>
    <dbReference type="NCBI Taxonomy" id="1494"/>
    <lineage>
        <taxon>Bacteria</taxon>
        <taxon>Bacillati</taxon>
        <taxon>Bacillota</taxon>
        <taxon>Clostridia</taxon>
        <taxon>Eubacteriales</taxon>
        <taxon>Clostridiaceae</taxon>
        <taxon>Clostridium</taxon>
    </lineage>
</organism>
<dbReference type="InterPro" id="IPR011010">
    <property type="entry name" value="DNA_brk_join_enz"/>
</dbReference>
<sequence length="181" mass="21178">MELVQPIRDKKIIEQFKIELLKSGMRDYMIFVLGINTGLRISDILNLKVCDVKDKTHITIIEKKTGKHKRFLINDMLRADIDKYLVGMAEHEYLFQSRKGNNKPISRVQAYRVLNKVADKLGIEDIGTHTLRKTFGYWHYKTYKDVAILQDIFNHSAPSITLKYIGINDDIKDKTIENFYL</sequence>
<dbReference type="InterPro" id="IPR050090">
    <property type="entry name" value="Tyrosine_recombinase_XerCD"/>
</dbReference>